<feature type="domain" description="HTH araC/xylS-type" evidence="4">
    <location>
        <begin position="197"/>
        <end position="295"/>
    </location>
</feature>
<dbReference type="Gene3D" id="1.10.10.60">
    <property type="entry name" value="Homeodomain-like"/>
    <property type="match status" value="2"/>
</dbReference>
<name>A0ABW1UV81_9LACO</name>
<evidence type="ECO:0000313" key="6">
    <source>
        <dbReference type="Proteomes" id="UP001596186"/>
    </source>
</evidence>
<keyword evidence="2" id="KW-0238">DNA-binding</keyword>
<comment type="caution">
    <text evidence="5">The sequence shown here is derived from an EMBL/GenBank/DDBJ whole genome shotgun (WGS) entry which is preliminary data.</text>
</comment>
<proteinExistence type="predicted"/>
<evidence type="ECO:0000256" key="2">
    <source>
        <dbReference type="ARBA" id="ARBA00023125"/>
    </source>
</evidence>
<dbReference type="PRINTS" id="PR00032">
    <property type="entry name" value="HTHARAC"/>
</dbReference>
<protein>
    <submittedName>
        <fullName evidence="5">Helix-turn-helix domain-containing protein</fullName>
    </submittedName>
</protein>
<dbReference type="SUPFAM" id="SSF51182">
    <property type="entry name" value="RmlC-like cupins"/>
    <property type="match status" value="1"/>
</dbReference>
<keyword evidence="3" id="KW-0804">Transcription</keyword>
<dbReference type="PANTHER" id="PTHR43280:SF28">
    <property type="entry name" value="HTH-TYPE TRANSCRIPTIONAL ACTIVATOR RHAS"/>
    <property type="match status" value="1"/>
</dbReference>
<dbReference type="InterPro" id="IPR011051">
    <property type="entry name" value="RmlC_Cupin_sf"/>
</dbReference>
<evidence type="ECO:0000256" key="3">
    <source>
        <dbReference type="ARBA" id="ARBA00023163"/>
    </source>
</evidence>
<dbReference type="Gene3D" id="2.60.120.10">
    <property type="entry name" value="Jelly Rolls"/>
    <property type="match status" value="1"/>
</dbReference>
<reference evidence="6" key="1">
    <citation type="journal article" date="2019" name="Int. J. Syst. Evol. Microbiol.">
        <title>The Global Catalogue of Microorganisms (GCM) 10K type strain sequencing project: providing services to taxonomists for standard genome sequencing and annotation.</title>
        <authorList>
            <consortium name="The Broad Institute Genomics Platform"/>
            <consortium name="The Broad Institute Genome Sequencing Center for Infectious Disease"/>
            <person name="Wu L."/>
            <person name="Ma J."/>
        </authorList>
    </citation>
    <scope>NUCLEOTIDE SEQUENCE [LARGE SCALE GENOMIC DNA]</scope>
    <source>
        <strain evidence="6">CCM 8895</strain>
    </source>
</reference>
<dbReference type="PROSITE" id="PS01124">
    <property type="entry name" value="HTH_ARAC_FAMILY_2"/>
    <property type="match status" value="1"/>
</dbReference>
<dbReference type="InterPro" id="IPR018062">
    <property type="entry name" value="HTH_AraC-typ_CS"/>
</dbReference>
<dbReference type="InterPro" id="IPR018060">
    <property type="entry name" value="HTH_AraC"/>
</dbReference>
<evidence type="ECO:0000313" key="5">
    <source>
        <dbReference type="EMBL" id="MFC6322408.1"/>
    </source>
</evidence>
<dbReference type="PROSITE" id="PS00041">
    <property type="entry name" value="HTH_ARAC_FAMILY_1"/>
    <property type="match status" value="1"/>
</dbReference>
<organism evidence="5 6">
    <name type="scientific">Companilactobacillus baiquanensis</name>
    <dbReference type="NCBI Taxonomy" id="2486005"/>
    <lineage>
        <taxon>Bacteria</taxon>
        <taxon>Bacillati</taxon>
        <taxon>Bacillota</taxon>
        <taxon>Bacilli</taxon>
        <taxon>Lactobacillales</taxon>
        <taxon>Lactobacillaceae</taxon>
        <taxon>Companilactobacillus</taxon>
    </lineage>
</organism>
<dbReference type="SUPFAM" id="SSF46689">
    <property type="entry name" value="Homeodomain-like"/>
    <property type="match status" value="2"/>
</dbReference>
<dbReference type="InterPro" id="IPR014710">
    <property type="entry name" value="RmlC-like_jellyroll"/>
</dbReference>
<dbReference type="Proteomes" id="UP001596186">
    <property type="component" value="Unassembled WGS sequence"/>
</dbReference>
<dbReference type="PANTHER" id="PTHR43280">
    <property type="entry name" value="ARAC-FAMILY TRANSCRIPTIONAL REGULATOR"/>
    <property type="match status" value="1"/>
</dbReference>
<dbReference type="InterPro" id="IPR009057">
    <property type="entry name" value="Homeodomain-like_sf"/>
</dbReference>
<gene>
    <name evidence="5" type="ORF">ACFP1F_01330</name>
</gene>
<dbReference type="InterPro" id="IPR020449">
    <property type="entry name" value="Tscrpt_reg_AraC-type_HTH"/>
</dbReference>
<sequence>MKSLTLESNLREHVVYNSHTIPLSICVDHFDDYYKREWECHWHEEFEFGVLVSGKLQYTIFNSYNKTQVIELSPGDGIFINSEVLHSANALDKNTILNCFVLPRTLFSSPTFGNFEEQALSPVVNSNRKYLFFQKNNHSNDEIISSINHLCELSDTGITYDLQSLELTFKIWNQLVIKFQSFKDKSGGDKQNEEIIKQLIQFIHENYSKKITAEDMASNAQISRTACFRIFQSAFDKTPNEFLNDYRMSMALSLLKDTSQPLTEISTTCGFQSASYFGKKFKSLFKMTPKQYRSKIQKLPTSDYKTPLT</sequence>
<evidence type="ECO:0000256" key="1">
    <source>
        <dbReference type="ARBA" id="ARBA00023015"/>
    </source>
</evidence>
<dbReference type="SMART" id="SM00342">
    <property type="entry name" value="HTH_ARAC"/>
    <property type="match status" value="1"/>
</dbReference>
<keyword evidence="6" id="KW-1185">Reference proteome</keyword>
<dbReference type="EMBL" id="JBHSSN010000002">
    <property type="protein sequence ID" value="MFC6322408.1"/>
    <property type="molecule type" value="Genomic_DNA"/>
</dbReference>
<dbReference type="Pfam" id="PF12833">
    <property type="entry name" value="HTH_18"/>
    <property type="match status" value="1"/>
</dbReference>
<evidence type="ECO:0000259" key="4">
    <source>
        <dbReference type="PROSITE" id="PS01124"/>
    </source>
</evidence>
<accession>A0ABW1UV81</accession>
<dbReference type="RefSeq" id="WP_125591853.1">
    <property type="nucleotide sequence ID" value="NZ_JBHSSN010000002.1"/>
</dbReference>
<keyword evidence="1" id="KW-0805">Transcription regulation</keyword>